<feature type="transmembrane region" description="Helical" evidence="1">
    <location>
        <begin position="43"/>
        <end position="71"/>
    </location>
</feature>
<keyword evidence="1" id="KW-0812">Transmembrane</keyword>
<keyword evidence="1" id="KW-1133">Transmembrane helix</keyword>
<feature type="transmembrane region" description="Helical" evidence="1">
    <location>
        <begin position="208"/>
        <end position="227"/>
    </location>
</feature>
<accession>A0A3N9TGQ6</accession>
<proteinExistence type="predicted"/>
<evidence type="ECO:0000313" key="2">
    <source>
        <dbReference type="EMBL" id="RQW63359.1"/>
    </source>
</evidence>
<reference evidence="2 3" key="1">
    <citation type="submission" date="2018-11" db="EMBL/GenBank/DDBJ databases">
        <title>Vibrio LJC006 sp. nov., isolated from seawater during the bloom of the enteromorpha.</title>
        <authorList>
            <person name="Liang J."/>
        </authorList>
    </citation>
    <scope>NUCLEOTIDE SEQUENCE [LARGE SCALE GENOMIC DNA]</scope>
    <source>
        <strain evidence="2 3">LJC006</strain>
    </source>
</reference>
<feature type="transmembrane region" description="Helical" evidence="1">
    <location>
        <begin position="110"/>
        <end position="132"/>
    </location>
</feature>
<feature type="transmembrane region" description="Helical" evidence="1">
    <location>
        <begin position="144"/>
        <end position="163"/>
    </location>
</feature>
<protein>
    <submittedName>
        <fullName evidence="2">Uncharacterized protein</fullName>
    </submittedName>
</protein>
<name>A0A3N9TGQ6_9VIBR</name>
<keyword evidence="1" id="KW-0472">Membrane</keyword>
<organism evidence="2 3">
    <name type="scientific">Vibrio viridaestus</name>
    <dbReference type="NCBI Taxonomy" id="2487322"/>
    <lineage>
        <taxon>Bacteria</taxon>
        <taxon>Pseudomonadati</taxon>
        <taxon>Pseudomonadota</taxon>
        <taxon>Gammaproteobacteria</taxon>
        <taxon>Vibrionales</taxon>
        <taxon>Vibrionaceae</taxon>
        <taxon>Vibrio</taxon>
    </lineage>
</organism>
<dbReference type="EMBL" id="RJVQ01000003">
    <property type="protein sequence ID" value="RQW63359.1"/>
    <property type="molecule type" value="Genomic_DNA"/>
</dbReference>
<feature type="transmembrane region" description="Helical" evidence="1">
    <location>
        <begin position="83"/>
        <end position="104"/>
    </location>
</feature>
<dbReference type="AlphaFoldDB" id="A0A3N9TGQ6"/>
<sequence length="230" mass="25429">MSMFDSILAVIPPLATGALLLLSTVLKKGQICPGQRGRIHKILPLILILWVLASFKLPFVLLNVVFIGFFMTKVQTGKTREEGPLYALYIANVFSVLVVIYQMFMAPTWVAGVLVLIEAFILGLIGAHWMLTMARTRLQAFHKILPVSGIFAAMAIALVLVPFASSLDPVTLNELLHVILINFALLVTAVVIWAWHLIVTRSISKVQISVASILMLVSIVSFHQVYFHVI</sequence>
<keyword evidence="3" id="KW-1185">Reference proteome</keyword>
<dbReference type="RefSeq" id="WP_124936825.1">
    <property type="nucleotide sequence ID" value="NZ_RJVQ01000003.1"/>
</dbReference>
<gene>
    <name evidence="2" type="ORF">EES38_08905</name>
</gene>
<feature type="transmembrane region" description="Helical" evidence="1">
    <location>
        <begin position="175"/>
        <end position="196"/>
    </location>
</feature>
<dbReference type="Proteomes" id="UP000281112">
    <property type="component" value="Unassembled WGS sequence"/>
</dbReference>
<dbReference type="OrthoDB" id="5915482at2"/>
<evidence type="ECO:0000256" key="1">
    <source>
        <dbReference type="SAM" id="Phobius"/>
    </source>
</evidence>
<evidence type="ECO:0000313" key="3">
    <source>
        <dbReference type="Proteomes" id="UP000281112"/>
    </source>
</evidence>
<comment type="caution">
    <text evidence="2">The sequence shown here is derived from an EMBL/GenBank/DDBJ whole genome shotgun (WGS) entry which is preliminary data.</text>
</comment>